<organism evidence="9 10">
    <name type="scientific">[Myrmecia] bisecta</name>
    <dbReference type="NCBI Taxonomy" id="41462"/>
    <lineage>
        <taxon>Eukaryota</taxon>
        <taxon>Viridiplantae</taxon>
        <taxon>Chlorophyta</taxon>
        <taxon>core chlorophytes</taxon>
        <taxon>Trebouxiophyceae</taxon>
        <taxon>Trebouxiales</taxon>
        <taxon>Trebouxiaceae</taxon>
        <taxon>Myrmecia</taxon>
    </lineage>
</organism>
<dbReference type="InterPro" id="IPR016024">
    <property type="entry name" value="ARM-type_fold"/>
</dbReference>
<dbReference type="EMBL" id="JALJOR010000002">
    <property type="protein sequence ID" value="KAK9824621.1"/>
    <property type="molecule type" value="Genomic_DNA"/>
</dbReference>
<dbReference type="GO" id="GO:0005635">
    <property type="term" value="C:nuclear envelope"/>
    <property type="evidence" value="ECO:0007669"/>
    <property type="project" value="TreeGrafter"/>
</dbReference>
<keyword evidence="3" id="KW-0813">Transport</keyword>
<keyword evidence="6" id="KW-0539">Nucleus</keyword>
<dbReference type="Proteomes" id="UP001489004">
    <property type="component" value="Unassembled WGS sequence"/>
</dbReference>
<keyword evidence="10" id="KW-1185">Reference proteome</keyword>
<dbReference type="AlphaFoldDB" id="A0AAW1QSW3"/>
<dbReference type="GO" id="GO:0031267">
    <property type="term" value="F:small GTPase binding"/>
    <property type="evidence" value="ECO:0007669"/>
    <property type="project" value="InterPro"/>
</dbReference>
<evidence type="ECO:0000256" key="7">
    <source>
        <dbReference type="SAM" id="MobiDB-lite"/>
    </source>
</evidence>
<feature type="region of interest" description="Disordered" evidence="7">
    <location>
        <begin position="900"/>
        <end position="931"/>
    </location>
</feature>
<evidence type="ECO:0000259" key="8">
    <source>
        <dbReference type="PROSITE" id="PS50166"/>
    </source>
</evidence>
<evidence type="ECO:0000256" key="1">
    <source>
        <dbReference type="ARBA" id="ARBA00004123"/>
    </source>
</evidence>
<sequence length="1041" mass="116683">MQLEQLCTVLAACLDTSPANRKAAEGTLRQLQDQPGHLVRLLQVAVEDGLDLAVRQVGAISFKNFVRSSWDPSEGPSPMPEADKLAVRMHLLEGIIRSPPMVRAQLGECLKIIINTDHPQQWPALLQLIVQNMASQDQPRLYGALYALRILARKYEFADAEERGPLVEVVHTTFPGLLAIFQGLLSTNSPTLVHADLLKLVCKTFWSVTYMGIPDVLLQPDQFAGWMTCLHQLVLMPVPQEGQPEDFDSRKVWGWWKVKKWALHISYRLFNRYGDPKLCTAGTDKLFAEKWNSECAIKFLEAHMQLIAGVTQGQYLSPRVVNLTLQYLTHAVSMSKTWKLLQPHIQTLLLSCVFPLMCFNEEDQQLWEDDPQEYIRKGYDIIEDMYSAKTAAMNFVHQLFKSRAKGTLDIFMGLIVSVFAEHQAALPDVPVDLARRMDGAMLGIGALYDVLSRKAAYQAQLEPMLAQYVVPMFGSAYGHLRAKACWVAGVYADIDFAEVPAGSQGTFACLFQQVVRALQDPDMPVRVDAVIALRSLIDAYPEERLAEIQPLVPQLLNEFFKLMSEVEHEDLVVSLESIVEKFGEDMAPYAVGLCQHLTAAFWRIQANQDEENEDDEDDMGALAAYGCLRALATVLESVSSLPHLFPQLEEIVFPVMQKMCSAEGQEIFEEILEIISYFTYFSPEISARMWSLWPLLYQCFQDWAVDYFENILVPLDNYISRGTPVFVASTSPNYLEQASKMAESALTNADMDEDDVVSAPKLLEVIIQNCTGRIDHCIGPYLHLVLTRLATAEKAFLQDLLINVVASALRYNAPLALAQLQQQGKLQHFFSTWFQMVFAVTKHGKPRHFRRLYDMKVNLLGLAAIMAVPDEALPKELAGGLSQLMAGTIKLLLALKEQQEQEERDGSSGSEDGSDQAFEGVSGDDGELDDDQDEEVDDAYLRRLAREAAVLKGERHADEAEESEEEWTDEEDVATPIDAIDPFVTFAETLTLVQMRQPHRFQALTAGLDANTQAAVQGMMQYAEQQRAKLQSAQAQGPAQQ</sequence>
<evidence type="ECO:0000313" key="9">
    <source>
        <dbReference type="EMBL" id="KAK9824621.1"/>
    </source>
</evidence>
<feature type="compositionally biased region" description="Low complexity" evidence="7">
    <location>
        <begin position="907"/>
        <end position="921"/>
    </location>
</feature>
<evidence type="ECO:0000313" key="10">
    <source>
        <dbReference type="Proteomes" id="UP001489004"/>
    </source>
</evidence>
<dbReference type="PANTHER" id="PTHR10997">
    <property type="entry name" value="IMPORTIN-7, 8, 11"/>
    <property type="match status" value="1"/>
</dbReference>
<dbReference type="Pfam" id="PF08506">
    <property type="entry name" value="Cse1"/>
    <property type="match status" value="1"/>
</dbReference>
<reference evidence="9 10" key="1">
    <citation type="journal article" date="2024" name="Nat. Commun.">
        <title>Phylogenomics reveals the evolutionary origins of lichenization in chlorophyte algae.</title>
        <authorList>
            <person name="Puginier C."/>
            <person name="Libourel C."/>
            <person name="Otte J."/>
            <person name="Skaloud P."/>
            <person name="Haon M."/>
            <person name="Grisel S."/>
            <person name="Petersen M."/>
            <person name="Berrin J.G."/>
            <person name="Delaux P.M."/>
            <person name="Dal Grande F."/>
            <person name="Keller J."/>
        </authorList>
    </citation>
    <scope>NUCLEOTIDE SEQUENCE [LARGE SCALE GENOMIC DNA]</scope>
    <source>
        <strain evidence="9 10">SAG 2043</strain>
    </source>
</reference>
<accession>A0AAW1QSW3</accession>
<comment type="subcellular location">
    <subcellularLocation>
        <location evidence="2">Cytoplasm</location>
    </subcellularLocation>
    <subcellularLocation>
        <location evidence="1">Nucleus</location>
    </subcellularLocation>
</comment>
<dbReference type="GO" id="GO:0005829">
    <property type="term" value="C:cytosol"/>
    <property type="evidence" value="ECO:0007669"/>
    <property type="project" value="TreeGrafter"/>
</dbReference>
<evidence type="ECO:0000256" key="6">
    <source>
        <dbReference type="ARBA" id="ARBA00023242"/>
    </source>
</evidence>
<feature type="compositionally biased region" description="Acidic residues" evidence="7">
    <location>
        <begin position="922"/>
        <end position="931"/>
    </location>
</feature>
<dbReference type="Pfam" id="PF03810">
    <property type="entry name" value="IBN_N"/>
    <property type="match status" value="1"/>
</dbReference>
<evidence type="ECO:0000256" key="4">
    <source>
        <dbReference type="ARBA" id="ARBA00022490"/>
    </source>
</evidence>
<dbReference type="GO" id="GO:0006606">
    <property type="term" value="P:protein import into nucleus"/>
    <property type="evidence" value="ECO:0007669"/>
    <property type="project" value="TreeGrafter"/>
</dbReference>
<feature type="region of interest" description="Disordered" evidence="7">
    <location>
        <begin position="952"/>
        <end position="971"/>
    </location>
</feature>
<proteinExistence type="predicted"/>
<comment type="caution">
    <text evidence="9">The sequence shown here is derived from an EMBL/GenBank/DDBJ whole genome shotgun (WGS) entry which is preliminary data.</text>
</comment>
<dbReference type="SUPFAM" id="SSF48371">
    <property type="entry name" value="ARM repeat"/>
    <property type="match status" value="1"/>
</dbReference>
<gene>
    <name evidence="9" type="ORF">WJX72_011782</name>
</gene>
<evidence type="ECO:0000256" key="3">
    <source>
        <dbReference type="ARBA" id="ARBA00022448"/>
    </source>
</evidence>
<dbReference type="PROSITE" id="PS50166">
    <property type="entry name" value="IMPORTIN_B_NT"/>
    <property type="match status" value="1"/>
</dbReference>
<dbReference type="SMART" id="SM00913">
    <property type="entry name" value="IBN_N"/>
    <property type="match status" value="1"/>
</dbReference>
<feature type="domain" description="Importin N-terminal" evidence="8">
    <location>
        <begin position="24"/>
        <end position="97"/>
    </location>
</feature>
<keyword evidence="4" id="KW-0963">Cytoplasm</keyword>
<evidence type="ECO:0000256" key="5">
    <source>
        <dbReference type="ARBA" id="ARBA00022927"/>
    </source>
</evidence>
<dbReference type="InterPro" id="IPR001494">
    <property type="entry name" value="Importin-beta_N"/>
</dbReference>
<name>A0AAW1QSW3_9CHLO</name>
<dbReference type="InterPro" id="IPR013713">
    <property type="entry name" value="XPO2_central"/>
</dbReference>
<dbReference type="Gene3D" id="1.25.10.10">
    <property type="entry name" value="Leucine-rich Repeat Variant"/>
    <property type="match status" value="1"/>
</dbReference>
<keyword evidence="5" id="KW-0653">Protein transport</keyword>
<feature type="compositionally biased region" description="Acidic residues" evidence="7">
    <location>
        <begin position="959"/>
        <end position="971"/>
    </location>
</feature>
<protein>
    <recommendedName>
        <fullName evidence="8">Importin N-terminal domain-containing protein</fullName>
    </recommendedName>
</protein>
<dbReference type="PANTHER" id="PTHR10997:SF18">
    <property type="entry name" value="D-IMPORTIN 7_RANBP7"/>
    <property type="match status" value="1"/>
</dbReference>
<dbReference type="InterPro" id="IPR011989">
    <property type="entry name" value="ARM-like"/>
</dbReference>
<evidence type="ECO:0000256" key="2">
    <source>
        <dbReference type="ARBA" id="ARBA00004496"/>
    </source>
</evidence>